<dbReference type="Proteomes" id="UP001484239">
    <property type="component" value="Unassembled WGS sequence"/>
</dbReference>
<dbReference type="Pfam" id="PF14907">
    <property type="entry name" value="NTP_transf_5"/>
    <property type="match status" value="1"/>
</dbReference>
<sequence>MLIDRLPVEAQLLLAAVREPEWRVDEVRRLASGPVDWVVVRALATQERLLTVVWPRLQEAGVTIPEEHARAFRLQASVTEFQLSFTESVLGEVAAVARELSIDLLLLKGAALALTVYGAFRDRPMGDIDVLARPHDATRLWNRLREDGWALEYAGGADFYRSHHHLPPLVRGGGVGVVLEIHRAILPPRGPFDTTGDLTWADLPVLAVDGSAVRVLSPEAQLLHLAIHFAWSHALGRGLARTVRDVSAVIARTPPDWTRLLERSRDSRSATSAYWTLRMAQRLGGAEVPSDVLDALAPPRSKWMLDWLERSYVEIALFRSCPSQRLPRWLWTLGMDPRGSGHGDHRPWESDADFRYDVTGDDVETTPTGLADRIRRIPAGLGYLRRTVAGRLGGPHAEPE</sequence>
<gene>
    <name evidence="1" type="ORF">WI372_03665</name>
</gene>
<evidence type="ECO:0000313" key="1">
    <source>
        <dbReference type="EMBL" id="MEK9500065.1"/>
    </source>
</evidence>
<proteinExistence type="predicted"/>
<reference evidence="1 2" key="1">
    <citation type="submission" date="2024-02" db="EMBL/GenBank/DDBJ databases">
        <title>A novel Gemmatimonadota bacterium.</title>
        <authorList>
            <person name="Du Z.-J."/>
            <person name="Ye Y.-Q."/>
        </authorList>
    </citation>
    <scope>NUCLEOTIDE SEQUENCE [LARGE SCALE GENOMIC DNA]</scope>
    <source>
        <strain evidence="1 2">DH-20</strain>
    </source>
</reference>
<keyword evidence="2" id="KW-1185">Reference proteome</keyword>
<evidence type="ECO:0000313" key="2">
    <source>
        <dbReference type="Proteomes" id="UP001484239"/>
    </source>
</evidence>
<dbReference type="EMBL" id="JBBHLI010000001">
    <property type="protein sequence ID" value="MEK9500065.1"/>
    <property type="molecule type" value="Genomic_DNA"/>
</dbReference>
<name>A0ABU9E7Z3_9BACT</name>
<protein>
    <submittedName>
        <fullName evidence="1">Nucleotidyltransferase family protein</fullName>
    </submittedName>
</protein>
<dbReference type="InterPro" id="IPR039498">
    <property type="entry name" value="NTP_transf_5"/>
</dbReference>
<comment type="caution">
    <text evidence="1">The sequence shown here is derived from an EMBL/GenBank/DDBJ whole genome shotgun (WGS) entry which is preliminary data.</text>
</comment>
<dbReference type="RefSeq" id="WP_405286301.1">
    <property type="nucleotide sequence ID" value="NZ_JBBHLI010000001.1"/>
</dbReference>
<organism evidence="1 2">
    <name type="scientific">Gaopeijia maritima</name>
    <dbReference type="NCBI Taxonomy" id="3119007"/>
    <lineage>
        <taxon>Bacteria</taxon>
        <taxon>Pseudomonadati</taxon>
        <taxon>Gemmatimonadota</taxon>
        <taxon>Longimicrobiia</taxon>
        <taxon>Gaopeijiales</taxon>
        <taxon>Gaopeijiaceae</taxon>
        <taxon>Gaopeijia</taxon>
    </lineage>
</organism>
<accession>A0ABU9E7Z3</accession>